<evidence type="ECO:0000259" key="10">
    <source>
        <dbReference type="PROSITE" id="PS50097"/>
    </source>
</evidence>
<dbReference type="Gene3D" id="3.30.710.10">
    <property type="entry name" value="Potassium Channel Kv1.1, Chain A"/>
    <property type="match status" value="1"/>
</dbReference>
<dbReference type="Ensembl" id="ENSPMRT00000039341.1">
    <property type="protein sequence ID" value="ENSPMRP00000037156.1"/>
    <property type="gene ID" value="ENSPMRG00000023908.1"/>
</dbReference>
<sequence>MPIKIGQADPLKYFIGGSERTSAPIVPKLFRERCALPRAQPNCLLPRWHPRNLLEGWSGARAWGGPSGAAGERKGKCRDLAACRGPVDSCLAACATTASSSVPSCDECAAATVMYSPECKAEVTPSHNGNHTFSYTLEDHTKQAFSIMNQLRLSQQLCDVTLRVKYKNMPPADFQAHKVVLASSSPVFKAMFTMGLREQGMEIVPIEGVHPKVMERLIEFAYTASISVGEKCVLHVMNGAVMYQIDSVVKACCTFLAQQLDPSNAIGIANFAEQIGCTELHQRAREYIYMNFGEVSKQDEFFNLSHCQLVTLISRDELNVRCESEVFHACINWVKYDCENRRLYVQALLKAVRCHSLTPHFLQMQLQKCEILKSDSRCKDYLAKIFQDLTLHKPTKDVSCRAPKVGQLIYTAGGYYHRSLSYLEAYNPCDGSWIRLADLEVPRSGLASCVVSGLFYAVGGRNNSHDGNMDSSAIDCYNPMTNQWSPCTPMSVARNRIGVGVIDGMIYAVGGSFGSNHHNSVERYEPERDEWQLVAPMLTRRIGVGVAVLNRLLYAVGGFDGNCRHSSVECYYPERDTWEMIAPMNTIRSGAGVCALNNCIYAMGGFDGTLQLNSVERYDVEAGTWSFAAPMSHRRSALGVTVHQGKIYVLGGYDGHTFLDSVECYDPTTDTWTEVTHMTSGRSGVGVAVTMEPCRKQGDENCHC</sequence>
<evidence type="ECO:0000256" key="8">
    <source>
        <dbReference type="ARBA" id="ARBA00022786"/>
    </source>
</evidence>
<evidence type="ECO:0000256" key="2">
    <source>
        <dbReference type="ARBA" id="ARBA00004496"/>
    </source>
</evidence>
<comment type="pathway">
    <text evidence="3">Protein modification; protein ubiquitination.</text>
</comment>
<dbReference type="GO" id="GO:0005829">
    <property type="term" value="C:cytosol"/>
    <property type="evidence" value="ECO:0007669"/>
    <property type="project" value="Ensembl"/>
</dbReference>
<feature type="domain" description="BTB" evidence="10">
    <location>
        <begin position="158"/>
        <end position="230"/>
    </location>
</feature>
<dbReference type="InterPro" id="IPR017096">
    <property type="entry name" value="BTB-kelch_protein"/>
</dbReference>
<keyword evidence="12" id="KW-1185">Reference proteome</keyword>
<reference evidence="11" key="2">
    <citation type="submission" date="2025-08" db="UniProtKB">
        <authorList>
            <consortium name="Ensembl"/>
        </authorList>
    </citation>
    <scope>IDENTIFICATION</scope>
</reference>
<evidence type="ECO:0000313" key="11">
    <source>
        <dbReference type="Ensembl" id="ENSPMRP00000037156.1"/>
    </source>
</evidence>
<dbReference type="InterPro" id="IPR015915">
    <property type="entry name" value="Kelch-typ_b-propeller"/>
</dbReference>
<dbReference type="Pfam" id="PF00651">
    <property type="entry name" value="BTB"/>
    <property type="match status" value="1"/>
</dbReference>
<dbReference type="GO" id="GO:0016234">
    <property type="term" value="C:inclusion body"/>
    <property type="evidence" value="ECO:0007669"/>
    <property type="project" value="Ensembl"/>
</dbReference>
<dbReference type="GO" id="GO:0031463">
    <property type="term" value="C:Cul3-RING ubiquitin ligase complex"/>
    <property type="evidence" value="ECO:0007669"/>
    <property type="project" value="Ensembl"/>
</dbReference>
<evidence type="ECO:0000256" key="5">
    <source>
        <dbReference type="ARBA" id="ARBA00022441"/>
    </source>
</evidence>
<dbReference type="FunFam" id="2.120.10.80:FF:000024">
    <property type="entry name" value="Kelch-like ECH-associated protein 1"/>
    <property type="match status" value="1"/>
</dbReference>
<evidence type="ECO:0000256" key="9">
    <source>
        <dbReference type="ARBA" id="ARBA00023242"/>
    </source>
</evidence>
<evidence type="ECO:0000256" key="7">
    <source>
        <dbReference type="ARBA" id="ARBA00022737"/>
    </source>
</evidence>
<reference evidence="11 12" key="1">
    <citation type="journal article" date="2019" name="Proc. Natl. Acad. Sci. U.S.A.">
        <title>Regulatory changes in pterin and carotenoid genes underlie balanced color polymorphisms in the wall lizard.</title>
        <authorList>
            <person name="Andrade P."/>
            <person name="Pinho C."/>
            <person name="Perez I de Lanuza G."/>
            <person name="Afonso S."/>
            <person name="Brejcha J."/>
            <person name="Rubin C.J."/>
            <person name="Wallerman O."/>
            <person name="Pereira P."/>
            <person name="Sabatino S.J."/>
            <person name="Bellati A."/>
            <person name="Pellitteri-Rosa D."/>
            <person name="Bosakova Z."/>
            <person name="Bunikis I."/>
            <person name="Carretero M.A."/>
            <person name="Feiner N."/>
            <person name="Marsik P."/>
            <person name="Pauperio F."/>
            <person name="Salvi D."/>
            <person name="Soler L."/>
            <person name="While G.M."/>
            <person name="Uller T."/>
            <person name="Font E."/>
            <person name="Andersson L."/>
            <person name="Carneiro M."/>
        </authorList>
    </citation>
    <scope>NUCLEOTIDE SEQUENCE</scope>
</reference>
<dbReference type="PIRSF" id="PIRSF037037">
    <property type="entry name" value="Kelch-like_protein_gigaxonin"/>
    <property type="match status" value="1"/>
</dbReference>
<dbReference type="SMART" id="SM00875">
    <property type="entry name" value="BACK"/>
    <property type="match status" value="1"/>
</dbReference>
<organism evidence="11 12">
    <name type="scientific">Podarcis muralis</name>
    <name type="common">Wall lizard</name>
    <name type="synonym">Lacerta muralis</name>
    <dbReference type="NCBI Taxonomy" id="64176"/>
    <lineage>
        <taxon>Eukaryota</taxon>
        <taxon>Metazoa</taxon>
        <taxon>Chordata</taxon>
        <taxon>Craniata</taxon>
        <taxon>Vertebrata</taxon>
        <taxon>Euteleostomi</taxon>
        <taxon>Lepidosauria</taxon>
        <taxon>Squamata</taxon>
        <taxon>Bifurcata</taxon>
        <taxon>Unidentata</taxon>
        <taxon>Episquamata</taxon>
        <taxon>Laterata</taxon>
        <taxon>Lacertibaenia</taxon>
        <taxon>Lacertidae</taxon>
        <taxon>Podarcis</taxon>
    </lineage>
</organism>
<proteinExistence type="inferred from homology"/>
<evidence type="ECO:0000313" key="12">
    <source>
        <dbReference type="Proteomes" id="UP000472272"/>
    </source>
</evidence>
<dbReference type="GO" id="GO:0061629">
    <property type="term" value="F:RNA polymerase II-specific DNA-binding transcription factor binding"/>
    <property type="evidence" value="ECO:0007669"/>
    <property type="project" value="Ensembl"/>
</dbReference>
<dbReference type="PANTHER" id="PTHR24412">
    <property type="entry name" value="KELCH PROTEIN"/>
    <property type="match status" value="1"/>
</dbReference>
<dbReference type="Pfam" id="PF07707">
    <property type="entry name" value="BACK"/>
    <property type="match status" value="1"/>
</dbReference>
<dbReference type="GO" id="GO:1990756">
    <property type="term" value="F:ubiquitin-like ligase-substrate adaptor activity"/>
    <property type="evidence" value="ECO:0007669"/>
    <property type="project" value="Ensembl"/>
</dbReference>
<dbReference type="InterPro" id="IPR047098">
    <property type="entry name" value="KEAP1_BACK"/>
</dbReference>
<dbReference type="SMART" id="SM00225">
    <property type="entry name" value="BTB"/>
    <property type="match status" value="1"/>
</dbReference>
<dbReference type="GO" id="GO:1902883">
    <property type="term" value="P:negative regulation of response to oxidative stress"/>
    <property type="evidence" value="ECO:0007669"/>
    <property type="project" value="Ensembl"/>
</dbReference>
<dbReference type="InterPro" id="IPR006652">
    <property type="entry name" value="Kelch_1"/>
</dbReference>
<dbReference type="CDD" id="cd18248">
    <property type="entry name" value="BTB_POZ_KLHL19_KEAP1"/>
    <property type="match status" value="1"/>
</dbReference>
<comment type="subcellular location">
    <subcellularLocation>
        <location evidence="2">Cytoplasm</location>
    </subcellularLocation>
    <subcellularLocation>
        <location evidence="1">Nucleus</location>
    </subcellularLocation>
</comment>
<dbReference type="PANTHER" id="PTHR24412:SF162">
    <property type="entry name" value="KELCH-LIKE ECH-ASSOCIATED PROTEIN 1"/>
    <property type="match status" value="1"/>
</dbReference>
<dbReference type="Gene3D" id="1.25.40.420">
    <property type="match status" value="1"/>
</dbReference>
<dbReference type="GO" id="GO:0043161">
    <property type="term" value="P:proteasome-mediated ubiquitin-dependent protein catabolic process"/>
    <property type="evidence" value="ECO:0007669"/>
    <property type="project" value="Ensembl"/>
</dbReference>
<dbReference type="FunFam" id="3.30.710.10:FF:000001">
    <property type="entry name" value="Kelch-like family member 20"/>
    <property type="match status" value="1"/>
</dbReference>
<dbReference type="SUPFAM" id="SSF117281">
    <property type="entry name" value="Kelch motif"/>
    <property type="match status" value="1"/>
</dbReference>
<dbReference type="SUPFAM" id="SSF54695">
    <property type="entry name" value="POZ domain"/>
    <property type="match status" value="1"/>
</dbReference>
<dbReference type="UniPathway" id="UPA00143"/>
<dbReference type="Pfam" id="PF01344">
    <property type="entry name" value="Kelch_1"/>
    <property type="match status" value="6"/>
</dbReference>
<dbReference type="AlphaFoldDB" id="A0A670KJ96"/>
<dbReference type="InterPro" id="IPR000210">
    <property type="entry name" value="BTB/POZ_dom"/>
</dbReference>
<reference evidence="11" key="3">
    <citation type="submission" date="2025-09" db="UniProtKB">
        <authorList>
            <consortium name="Ensembl"/>
        </authorList>
    </citation>
    <scope>IDENTIFICATION</scope>
</reference>
<dbReference type="GO" id="GO:0070936">
    <property type="term" value="P:protein K48-linked ubiquitination"/>
    <property type="evidence" value="ECO:0007669"/>
    <property type="project" value="Ensembl"/>
</dbReference>
<dbReference type="SMART" id="SM00612">
    <property type="entry name" value="Kelch"/>
    <property type="match status" value="6"/>
</dbReference>
<name>A0A670KJ96_PODMU</name>
<evidence type="ECO:0000256" key="3">
    <source>
        <dbReference type="ARBA" id="ARBA00004906"/>
    </source>
</evidence>
<dbReference type="CDD" id="cd18458">
    <property type="entry name" value="BACK_KLHL19_KEAP1"/>
    <property type="match status" value="1"/>
</dbReference>
<keyword evidence="8" id="KW-0833">Ubl conjugation pathway</keyword>
<protein>
    <submittedName>
        <fullName evidence="11">Kelch like ECH associated protein 1</fullName>
    </submittedName>
</protein>
<dbReference type="GeneTree" id="ENSGT00940000159543"/>
<keyword evidence="7" id="KW-0677">Repeat</keyword>
<comment type="similarity">
    <text evidence="4">Belongs to the KEAP1 family.</text>
</comment>
<gene>
    <name evidence="11" type="primary">KEAP1</name>
</gene>
<evidence type="ECO:0000256" key="6">
    <source>
        <dbReference type="ARBA" id="ARBA00022490"/>
    </source>
</evidence>
<dbReference type="FunFam" id="1.25.40.420:FF:000001">
    <property type="entry name" value="Kelch-like family member 12"/>
    <property type="match status" value="1"/>
</dbReference>
<evidence type="ECO:0000256" key="1">
    <source>
        <dbReference type="ARBA" id="ARBA00004123"/>
    </source>
</evidence>
<dbReference type="InterPro" id="IPR030563">
    <property type="entry name" value="KEAP1_BTB_POZ_dom"/>
</dbReference>
<dbReference type="Proteomes" id="UP000472272">
    <property type="component" value="Chromosome 17"/>
</dbReference>
<dbReference type="GO" id="GO:0005654">
    <property type="term" value="C:nucleoplasm"/>
    <property type="evidence" value="ECO:0007669"/>
    <property type="project" value="Ensembl"/>
</dbReference>
<dbReference type="OMA" id="TECLTEY"/>
<evidence type="ECO:0000256" key="4">
    <source>
        <dbReference type="ARBA" id="ARBA00005288"/>
    </source>
</evidence>
<accession>A0A670KJ96</accession>
<dbReference type="GO" id="GO:0034451">
    <property type="term" value="C:centriolar satellite"/>
    <property type="evidence" value="ECO:0007669"/>
    <property type="project" value="Ensembl"/>
</dbReference>
<keyword evidence="9" id="KW-0539">Nucleus</keyword>
<keyword evidence="6" id="KW-0963">Cytoplasm</keyword>
<dbReference type="GO" id="GO:0010506">
    <property type="term" value="P:regulation of autophagy"/>
    <property type="evidence" value="ECO:0007669"/>
    <property type="project" value="Ensembl"/>
</dbReference>
<dbReference type="GO" id="GO:0140416">
    <property type="term" value="F:transcription regulator inhibitor activity"/>
    <property type="evidence" value="ECO:0007669"/>
    <property type="project" value="Ensembl"/>
</dbReference>
<dbReference type="InterPro" id="IPR011333">
    <property type="entry name" value="SKP1/BTB/POZ_sf"/>
</dbReference>
<dbReference type="InterPro" id="IPR011705">
    <property type="entry name" value="BACK"/>
</dbReference>
<dbReference type="PROSITE" id="PS50097">
    <property type="entry name" value="BTB"/>
    <property type="match status" value="1"/>
</dbReference>
<dbReference type="GO" id="GO:0034599">
    <property type="term" value="P:cellular response to oxidative stress"/>
    <property type="evidence" value="ECO:0007669"/>
    <property type="project" value="Ensembl"/>
</dbReference>
<dbReference type="GO" id="GO:0000122">
    <property type="term" value="P:negative regulation of transcription by RNA polymerase II"/>
    <property type="evidence" value="ECO:0007669"/>
    <property type="project" value="Ensembl"/>
</dbReference>
<dbReference type="Gene3D" id="2.120.10.80">
    <property type="entry name" value="Kelch-type beta propeller"/>
    <property type="match status" value="1"/>
</dbReference>
<keyword evidence="5" id="KW-0880">Kelch repeat</keyword>
<dbReference type="GO" id="GO:0030496">
    <property type="term" value="C:midbody"/>
    <property type="evidence" value="ECO:0007669"/>
    <property type="project" value="Ensembl"/>
</dbReference>